<dbReference type="AlphaFoldDB" id="A0AAN6U3R5"/>
<evidence type="ECO:0000313" key="1">
    <source>
        <dbReference type="EMBL" id="KAK4125832.1"/>
    </source>
</evidence>
<dbReference type="GeneID" id="87827883"/>
<evidence type="ECO:0008006" key="3">
    <source>
        <dbReference type="Google" id="ProtNLM"/>
    </source>
</evidence>
<dbReference type="EMBL" id="MU853225">
    <property type="protein sequence ID" value="KAK4125832.1"/>
    <property type="molecule type" value="Genomic_DNA"/>
</dbReference>
<reference evidence="1" key="2">
    <citation type="submission" date="2023-05" db="EMBL/GenBank/DDBJ databases">
        <authorList>
            <consortium name="Lawrence Berkeley National Laboratory"/>
            <person name="Steindorff A."/>
            <person name="Hensen N."/>
            <person name="Bonometti L."/>
            <person name="Westerberg I."/>
            <person name="Brannstrom I.O."/>
            <person name="Guillou S."/>
            <person name="Cros-Aarteil S."/>
            <person name="Calhoun S."/>
            <person name="Haridas S."/>
            <person name="Kuo A."/>
            <person name="Mondo S."/>
            <person name="Pangilinan J."/>
            <person name="Riley R."/>
            <person name="Labutti K."/>
            <person name="Andreopoulos B."/>
            <person name="Lipzen A."/>
            <person name="Chen C."/>
            <person name="Yanf M."/>
            <person name="Daum C."/>
            <person name="Ng V."/>
            <person name="Clum A."/>
            <person name="Ohm R."/>
            <person name="Martin F."/>
            <person name="Silar P."/>
            <person name="Natvig D."/>
            <person name="Lalanne C."/>
            <person name="Gautier V."/>
            <person name="Ament-Velasquez S.L."/>
            <person name="Kruys A."/>
            <person name="Hutchinson M.I."/>
            <person name="Powell A.J."/>
            <person name="Barry K."/>
            <person name="Miller A.N."/>
            <person name="Grigoriev I.V."/>
            <person name="Debuchy R."/>
            <person name="Gladieux P."/>
            <person name="Thoren M.H."/>
            <person name="Johannesson H."/>
        </authorList>
    </citation>
    <scope>NUCLEOTIDE SEQUENCE</scope>
    <source>
        <strain evidence="1">CBS 731.68</strain>
    </source>
</reference>
<accession>A0AAN6U3R5</accession>
<evidence type="ECO:0000313" key="2">
    <source>
        <dbReference type="Proteomes" id="UP001302602"/>
    </source>
</evidence>
<sequence length="460" mass="51905">MPALARGWQIWRTLFGCTSYNVTISIGIDHSTSTWYRLVKQLAISATFNTISAISAVYGSKRGLLRTLQLLLEAPDELSIKFLAVGVIYYSRGTPVRCAILGTIRSASSSTHTNNTPQNSPVGQAIVSRHIMANFSFELLQLPSDLLTYIVREHLPPVPAVALSLTCKDAFKLLLPLFETKGWLPFSDSQTKAEFCELLERDVGDKYYFCPICRTLHPFSPTDGPASSDWASPNTPDCRRCRWTLGASGFTMGLHHVRLALNRQLFGPASGISLDRFQLEHYMTSQTAFQCFHEKWSAKIIDGDLFLGSVRTTSWDIPYNKFLNNLWNLGYKLCEHTLLYYLPTTRPRGNVGSSIEECKDLLGHCRQCFTDWTITAAFIEPRWHLTIHTYHRFPSNRRPQSSGSSAGGRFGYETEVIPLYRDAGLVRDIWLGRATQSARAGRWIKAGVFGDVLDYNHWNE</sequence>
<protein>
    <recommendedName>
        <fullName evidence="3">F-box domain-containing protein</fullName>
    </recommendedName>
</protein>
<name>A0AAN6U3R5_9PEZI</name>
<keyword evidence="2" id="KW-1185">Reference proteome</keyword>
<organism evidence="1 2">
    <name type="scientific">Parathielavia appendiculata</name>
    <dbReference type="NCBI Taxonomy" id="2587402"/>
    <lineage>
        <taxon>Eukaryota</taxon>
        <taxon>Fungi</taxon>
        <taxon>Dikarya</taxon>
        <taxon>Ascomycota</taxon>
        <taxon>Pezizomycotina</taxon>
        <taxon>Sordariomycetes</taxon>
        <taxon>Sordariomycetidae</taxon>
        <taxon>Sordariales</taxon>
        <taxon>Chaetomiaceae</taxon>
        <taxon>Parathielavia</taxon>
    </lineage>
</organism>
<reference evidence="1" key="1">
    <citation type="journal article" date="2023" name="Mol. Phylogenet. Evol.">
        <title>Genome-scale phylogeny and comparative genomics of the fungal order Sordariales.</title>
        <authorList>
            <person name="Hensen N."/>
            <person name="Bonometti L."/>
            <person name="Westerberg I."/>
            <person name="Brannstrom I.O."/>
            <person name="Guillou S."/>
            <person name="Cros-Aarteil S."/>
            <person name="Calhoun S."/>
            <person name="Haridas S."/>
            <person name="Kuo A."/>
            <person name="Mondo S."/>
            <person name="Pangilinan J."/>
            <person name="Riley R."/>
            <person name="LaButti K."/>
            <person name="Andreopoulos B."/>
            <person name="Lipzen A."/>
            <person name="Chen C."/>
            <person name="Yan M."/>
            <person name="Daum C."/>
            <person name="Ng V."/>
            <person name="Clum A."/>
            <person name="Steindorff A."/>
            <person name="Ohm R.A."/>
            <person name="Martin F."/>
            <person name="Silar P."/>
            <person name="Natvig D.O."/>
            <person name="Lalanne C."/>
            <person name="Gautier V."/>
            <person name="Ament-Velasquez S.L."/>
            <person name="Kruys A."/>
            <person name="Hutchinson M.I."/>
            <person name="Powell A.J."/>
            <person name="Barry K."/>
            <person name="Miller A.N."/>
            <person name="Grigoriev I.V."/>
            <person name="Debuchy R."/>
            <person name="Gladieux P."/>
            <person name="Hiltunen Thoren M."/>
            <person name="Johannesson H."/>
        </authorList>
    </citation>
    <scope>NUCLEOTIDE SEQUENCE</scope>
    <source>
        <strain evidence="1">CBS 731.68</strain>
    </source>
</reference>
<gene>
    <name evidence="1" type="ORF">N657DRAFT_632033</name>
</gene>
<comment type="caution">
    <text evidence="1">The sequence shown here is derived from an EMBL/GenBank/DDBJ whole genome shotgun (WGS) entry which is preliminary data.</text>
</comment>
<proteinExistence type="predicted"/>
<dbReference type="RefSeq" id="XP_062649603.1">
    <property type="nucleotide sequence ID" value="XM_062791114.1"/>
</dbReference>
<dbReference type="Proteomes" id="UP001302602">
    <property type="component" value="Unassembled WGS sequence"/>
</dbReference>